<dbReference type="GO" id="GO:0070008">
    <property type="term" value="F:serine-type exopeptidase activity"/>
    <property type="evidence" value="ECO:0007669"/>
    <property type="project" value="InterPro"/>
</dbReference>
<evidence type="ECO:0000313" key="6">
    <source>
        <dbReference type="EMBL" id="KAH9372249.1"/>
    </source>
</evidence>
<sequence>MGGVPRRFLSIAARPEATGQKTAPDDVSLQSPHNLGYLSSEQALADYADLILHLRFALPGAEKSPVVAFGGSYGGMLAAWLRLKYPHVVSA</sequence>
<evidence type="ECO:0000256" key="4">
    <source>
        <dbReference type="ARBA" id="ARBA00022801"/>
    </source>
</evidence>
<evidence type="ECO:0000256" key="3">
    <source>
        <dbReference type="ARBA" id="ARBA00022729"/>
    </source>
</evidence>
<proteinExistence type="inferred from homology"/>
<evidence type="ECO:0000256" key="1">
    <source>
        <dbReference type="ARBA" id="ARBA00011079"/>
    </source>
</evidence>
<dbReference type="VEuPathDB" id="VectorBase:HLOH_050671"/>
<comment type="caution">
    <text evidence="6">The sequence shown here is derived from an EMBL/GenBank/DDBJ whole genome shotgun (WGS) entry which is preliminary data.</text>
</comment>
<evidence type="ECO:0008006" key="8">
    <source>
        <dbReference type="Google" id="ProtNLM"/>
    </source>
</evidence>
<dbReference type="OMA" id="TAKWIAF"/>
<name>A0A9J6GBX5_HAELO</name>
<dbReference type="EMBL" id="JABSTR010000005">
    <property type="protein sequence ID" value="KAH9372249.1"/>
    <property type="molecule type" value="Genomic_DNA"/>
</dbReference>
<dbReference type="SUPFAM" id="SSF53474">
    <property type="entry name" value="alpha/beta-Hydrolases"/>
    <property type="match status" value="1"/>
</dbReference>
<protein>
    <recommendedName>
        <fullName evidence="8">Prolylcarboxypeptidase</fullName>
    </recommendedName>
</protein>
<keyword evidence="4" id="KW-0378">Hydrolase</keyword>
<keyword evidence="2" id="KW-0645">Protease</keyword>
<reference evidence="6 7" key="1">
    <citation type="journal article" date="2020" name="Cell">
        <title>Large-Scale Comparative Analyses of Tick Genomes Elucidate Their Genetic Diversity and Vector Capacities.</title>
        <authorList>
            <consortium name="Tick Genome and Microbiome Consortium (TIGMIC)"/>
            <person name="Jia N."/>
            <person name="Wang J."/>
            <person name="Shi W."/>
            <person name="Du L."/>
            <person name="Sun Y."/>
            <person name="Zhan W."/>
            <person name="Jiang J.F."/>
            <person name="Wang Q."/>
            <person name="Zhang B."/>
            <person name="Ji P."/>
            <person name="Bell-Sakyi L."/>
            <person name="Cui X.M."/>
            <person name="Yuan T.T."/>
            <person name="Jiang B.G."/>
            <person name="Yang W.F."/>
            <person name="Lam T.T."/>
            <person name="Chang Q.C."/>
            <person name="Ding S.J."/>
            <person name="Wang X.J."/>
            <person name="Zhu J.G."/>
            <person name="Ruan X.D."/>
            <person name="Zhao L."/>
            <person name="Wei J.T."/>
            <person name="Ye R.Z."/>
            <person name="Que T.C."/>
            <person name="Du C.H."/>
            <person name="Zhou Y.H."/>
            <person name="Cheng J.X."/>
            <person name="Dai P.F."/>
            <person name="Guo W.B."/>
            <person name="Han X.H."/>
            <person name="Huang E.J."/>
            <person name="Li L.F."/>
            <person name="Wei W."/>
            <person name="Gao Y.C."/>
            <person name="Liu J.Z."/>
            <person name="Shao H.Z."/>
            <person name="Wang X."/>
            <person name="Wang C.C."/>
            <person name="Yang T.C."/>
            <person name="Huo Q.B."/>
            <person name="Li W."/>
            <person name="Chen H.Y."/>
            <person name="Chen S.E."/>
            <person name="Zhou L.G."/>
            <person name="Ni X.B."/>
            <person name="Tian J.H."/>
            <person name="Sheng Y."/>
            <person name="Liu T."/>
            <person name="Pan Y.S."/>
            <person name="Xia L.Y."/>
            <person name="Li J."/>
            <person name="Zhao F."/>
            <person name="Cao W.C."/>
        </authorList>
    </citation>
    <scope>NUCLEOTIDE SEQUENCE [LARGE SCALE GENOMIC DNA]</scope>
    <source>
        <strain evidence="6">HaeL-2018</strain>
    </source>
</reference>
<organism evidence="6 7">
    <name type="scientific">Haemaphysalis longicornis</name>
    <name type="common">Bush tick</name>
    <dbReference type="NCBI Taxonomy" id="44386"/>
    <lineage>
        <taxon>Eukaryota</taxon>
        <taxon>Metazoa</taxon>
        <taxon>Ecdysozoa</taxon>
        <taxon>Arthropoda</taxon>
        <taxon>Chelicerata</taxon>
        <taxon>Arachnida</taxon>
        <taxon>Acari</taxon>
        <taxon>Parasitiformes</taxon>
        <taxon>Ixodida</taxon>
        <taxon>Ixodoidea</taxon>
        <taxon>Ixodidae</taxon>
        <taxon>Haemaphysalinae</taxon>
        <taxon>Haemaphysalis</taxon>
    </lineage>
</organism>
<dbReference type="InterPro" id="IPR008758">
    <property type="entry name" value="Peptidase_S28"/>
</dbReference>
<dbReference type="InterPro" id="IPR029058">
    <property type="entry name" value="AB_hydrolase_fold"/>
</dbReference>
<dbReference type="AlphaFoldDB" id="A0A9J6GBX5"/>
<keyword evidence="7" id="KW-1185">Reference proteome</keyword>
<dbReference type="PANTHER" id="PTHR11010">
    <property type="entry name" value="PROTEASE S28 PRO-X CARBOXYPEPTIDASE-RELATED"/>
    <property type="match status" value="1"/>
</dbReference>
<dbReference type="Gene3D" id="3.40.50.1820">
    <property type="entry name" value="alpha/beta hydrolase"/>
    <property type="match status" value="1"/>
</dbReference>
<dbReference type="Pfam" id="PF05577">
    <property type="entry name" value="Peptidase_S28"/>
    <property type="match status" value="1"/>
</dbReference>
<gene>
    <name evidence="6" type="ORF">HPB48_012053</name>
</gene>
<dbReference type="GO" id="GO:0008239">
    <property type="term" value="F:dipeptidyl-peptidase activity"/>
    <property type="evidence" value="ECO:0007669"/>
    <property type="project" value="TreeGrafter"/>
</dbReference>
<accession>A0A9J6GBX5</accession>
<evidence type="ECO:0000256" key="5">
    <source>
        <dbReference type="ARBA" id="ARBA00023180"/>
    </source>
</evidence>
<dbReference type="PANTHER" id="PTHR11010:SF120">
    <property type="entry name" value="LYSOSOMAL PRO-X CARBOXYPEPTIDASE"/>
    <property type="match status" value="1"/>
</dbReference>
<dbReference type="GO" id="GO:0006508">
    <property type="term" value="P:proteolysis"/>
    <property type="evidence" value="ECO:0007669"/>
    <property type="project" value="UniProtKB-KW"/>
</dbReference>
<evidence type="ECO:0000313" key="7">
    <source>
        <dbReference type="Proteomes" id="UP000821853"/>
    </source>
</evidence>
<evidence type="ECO:0000256" key="2">
    <source>
        <dbReference type="ARBA" id="ARBA00022670"/>
    </source>
</evidence>
<keyword evidence="5" id="KW-0325">Glycoprotein</keyword>
<dbReference type="OrthoDB" id="1735038at2759"/>
<dbReference type="Proteomes" id="UP000821853">
    <property type="component" value="Chromosome 3"/>
</dbReference>
<keyword evidence="3" id="KW-0732">Signal</keyword>
<comment type="similarity">
    <text evidence="1">Belongs to the peptidase S28 family.</text>
</comment>